<name>A0ABR4BBK5_9LECA</name>
<accession>A0ABR4BBK5</accession>
<organism evidence="2 3">
    <name type="scientific">Lepraria finkii</name>
    <dbReference type="NCBI Taxonomy" id="1340010"/>
    <lineage>
        <taxon>Eukaryota</taxon>
        <taxon>Fungi</taxon>
        <taxon>Dikarya</taxon>
        <taxon>Ascomycota</taxon>
        <taxon>Pezizomycotina</taxon>
        <taxon>Lecanoromycetes</taxon>
        <taxon>OSLEUM clade</taxon>
        <taxon>Lecanoromycetidae</taxon>
        <taxon>Lecanorales</taxon>
        <taxon>Lecanorineae</taxon>
        <taxon>Stereocaulaceae</taxon>
        <taxon>Lepraria</taxon>
    </lineage>
</organism>
<dbReference type="InterPro" id="IPR057230">
    <property type="entry name" value="DUF7908"/>
</dbReference>
<dbReference type="EMBL" id="JBHFEH010000012">
    <property type="protein sequence ID" value="KAL2055242.1"/>
    <property type="molecule type" value="Genomic_DNA"/>
</dbReference>
<evidence type="ECO:0000313" key="3">
    <source>
        <dbReference type="Proteomes" id="UP001590951"/>
    </source>
</evidence>
<comment type="caution">
    <text evidence="2">The sequence shown here is derived from an EMBL/GenBank/DDBJ whole genome shotgun (WGS) entry which is preliminary data.</text>
</comment>
<gene>
    <name evidence="2" type="ORF">ABVK25_004580</name>
</gene>
<dbReference type="Proteomes" id="UP001590951">
    <property type="component" value="Unassembled WGS sequence"/>
</dbReference>
<protein>
    <recommendedName>
        <fullName evidence="1">DUF7908 domain-containing protein</fullName>
    </recommendedName>
</protein>
<evidence type="ECO:0000313" key="2">
    <source>
        <dbReference type="EMBL" id="KAL2055242.1"/>
    </source>
</evidence>
<evidence type="ECO:0000259" key="1">
    <source>
        <dbReference type="Pfam" id="PF25485"/>
    </source>
</evidence>
<keyword evidence="3" id="KW-1185">Reference proteome</keyword>
<dbReference type="Pfam" id="PF25485">
    <property type="entry name" value="DUF7908"/>
    <property type="match status" value="1"/>
</dbReference>
<sequence>MTDHDRTINLSILKPPGFLVALASSPNSRLRRGADISLRYITSNGKLTPYCDLSPTYSLTPNSKLAIQDGAIYSTSQGVKFMPFVPSPSPGNVSTTWQLSHGFLKWDNKAFFNGVRSRIQAYESSAVEICFSASPPTSCARVMLMTYPRIASTSQASTPSMSKSGGPIETSSLGTSSTYFGIQHCENQEYWLIISLFNIPFEYVVVNLTIQSLKH</sequence>
<feature type="domain" description="DUF7908" evidence="1">
    <location>
        <begin position="18"/>
        <end position="148"/>
    </location>
</feature>
<proteinExistence type="predicted"/>
<reference evidence="2 3" key="1">
    <citation type="submission" date="2024-09" db="EMBL/GenBank/DDBJ databases">
        <title>Rethinking Asexuality: The Enigmatic Case of Functional Sexual Genes in Lepraria (Stereocaulaceae).</title>
        <authorList>
            <person name="Doellman M."/>
            <person name="Sun Y."/>
            <person name="Barcenas-Pena A."/>
            <person name="Lumbsch H.T."/>
            <person name="Grewe F."/>
        </authorList>
    </citation>
    <scope>NUCLEOTIDE SEQUENCE [LARGE SCALE GENOMIC DNA]</scope>
    <source>
        <strain evidence="2 3">Grewe 0041</strain>
    </source>
</reference>